<dbReference type="Pfam" id="PF00355">
    <property type="entry name" value="Rieske"/>
    <property type="match status" value="1"/>
</dbReference>
<keyword evidence="9" id="KW-1185">Reference proteome</keyword>
<dbReference type="InterPro" id="IPR036188">
    <property type="entry name" value="FAD/NAD-bd_sf"/>
</dbReference>
<sequence>MQRTPEPSAGSLWLATAHETAYPRLEGDLAVDTVIVGGGIAGLTAALALKRRGLTVAVLEAARVATGVTGNTTGKVTSLHRLAYTSLAADHGLETARAYGRANQAAIEHIARTAAEERIACGFRRVANYTYAETAEGREAVMAEAELAASLGLPASFTTDVPLPYATTGAVRFDGQAQLNAVAYVQGMARAVDGDGSFVFERTRVGAVRDGSPAEVASDGGTVRALDVVLATNVPIEDGGRFDERLYLHRSYIVASPVRDFPEGSTFISVEEPMRSMLGVRADRVQYALVGGEGHRVGGETGSAERFERLGAFARDRLGADAPTYRWSTQDAMPADGLPFAGPMSPDSRHVYVVTGLRKWGLTNGTAGALVVADLITGADSPGAGVFDSTRTVHAKLAPPSSAEAEAAESTAPEDLRPGQGTVVDDDGKPTAVYREDDGSLRALTAACTHLGCTVEFNASARTWDCPCHGSRFALDGSVIHGPAERPLSSRAVPAPHT</sequence>
<dbReference type="Gene3D" id="3.30.9.10">
    <property type="entry name" value="D-Amino Acid Oxidase, subunit A, domain 2"/>
    <property type="match status" value="1"/>
</dbReference>
<dbReference type="Proteomes" id="UP001304769">
    <property type="component" value="Unassembled WGS sequence"/>
</dbReference>
<dbReference type="PRINTS" id="PR00162">
    <property type="entry name" value="RIESKE"/>
</dbReference>
<gene>
    <name evidence="8" type="ORF">SPF06_14820</name>
</gene>
<feature type="compositionally biased region" description="Low complexity" evidence="6">
    <location>
        <begin position="398"/>
        <end position="413"/>
    </location>
</feature>
<dbReference type="InterPro" id="IPR006076">
    <property type="entry name" value="FAD-dep_OxRdtase"/>
</dbReference>
<dbReference type="RefSeq" id="WP_323279894.1">
    <property type="nucleotide sequence ID" value="NZ_JAYGGQ010000011.1"/>
</dbReference>
<evidence type="ECO:0000313" key="8">
    <source>
        <dbReference type="EMBL" id="MEA5456006.1"/>
    </source>
</evidence>
<keyword evidence="1" id="KW-0001">2Fe-2S</keyword>
<dbReference type="EMBL" id="JAYGGQ010000011">
    <property type="protein sequence ID" value="MEA5456006.1"/>
    <property type="molecule type" value="Genomic_DNA"/>
</dbReference>
<dbReference type="Gene3D" id="2.102.10.10">
    <property type="entry name" value="Rieske [2Fe-2S] iron-sulphur domain"/>
    <property type="match status" value="1"/>
</dbReference>
<accession>A0ABU5TA65</accession>
<dbReference type="PANTHER" id="PTHR13847:SF274">
    <property type="entry name" value="RIESKE 2FE-2S IRON-SULFUR PROTEIN YHFW-RELATED"/>
    <property type="match status" value="1"/>
</dbReference>
<keyword evidence="5" id="KW-1015">Disulfide bond</keyword>
<evidence type="ECO:0000256" key="1">
    <source>
        <dbReference type="ARBA" id="ARBA00022714"/>
    </source>
</evidence>
<dbReference type="InterPro" id="IPR005805">
    <property type="entry name" value="Rieske_Fe-S_prot_C"/>
</dbReference>
<organism evidence="8 9">
    <name type="scientific">Sinomonas terricola</name>
    <dbReference type="NCBI Taxonomy" id="3110330"/>
    <lineage>
        <taxon>Bacteria</taxon>
        <taxon>Bacillati</taxon>
        <taxon>Actinomycetota</taxon>
        <taxon>Actinomycetes</taxon>
        <taxon>Micrococcales</taxon>
        <taxon>Micrococcaceae</taxon>
        <taxon>Sinomonas</taxon>
    </lineage>
</organism>
<evidence type="ECO:0000256" key="5">
    <source>
        <dbReference type="ARBA" id="ARBA00023157"/>
    </source>
</evidence>
<evidence type="ECO:0000313" key="9">
    <source>
        <dbReference type="Proteomes" id="UP001304769"/>
    </source>
</evidence>
<feature type="region of interest" description="Disordered" evidence="6">
    <location>
        <begin position="398"/>
        <end position="430"/>
    </location>
</feature>
<dbReference type="PANTHER" id="PTHR13847">
    <property type="entry name" value="SARCOSINE DEHYDROGENASE-RELATED"/>
    <property type="match status" value="1"/>
</dbReference>
<evidence type="ECO:0000256" key="3">
    <source>
        <dbReference type="ARBA" id="ARBA00023004"/>
    </source>
</evidence>
<name>A0ABU5TA65_9MICC</name>
<keyword evidence="2" id="KW-0479">Metal-binding</keyword>
<dbReference type="InterPro" id="IPR017941">
    <property type="entry name" value="Rieske_2Fe-2S"/>
</dbReference>
<dbReference type="InterPro" id="IPR036922">
    <property type="entry name" value="Rieske_2Fe-2S_sf"/>
</dbReference>
<dbReference type="Gene3D" id="3.50.50.60">
    <property type="entry name" value="FAD/NAD(P)-binding domain"/>
    <property type="match status" value="1"/>
</dbReference>
<keyword evidence="3" id="KW-0408">Iron</keyword>
<keyword evidence="4" id="KW-0411">Iron-sulfur</keyword>
<evidence type="ECO:0000256" key="6">
    <source>
        <dbReference type="SAM" id="MobiDB-lite"/>
    </source>
</evidence>
<evidence type="ECO:0000256" key="2">
    <source>
        <dbReference type="ARBA" id="ARBA00022723"/>
    </source>
</evidence>
<reference evidence="8 9" key="1">
    <citation type="submission" date="2023-12" db="EMBL/GenBank/DDBJ databases">
        <title>Sinomonas terricola sp. nov, isolated from litchi orchard soil in Guangdong, PR China.</title>
        <authorList>
            <person name="Jiaxin W."/>
            <person name="Yang Z."/>
            <person name="Honghui Z."/>
        </authorList>
    </citation>
    <scope>NUCLEOTIDE SEQUENCE [LARGE SCALE GENOMIC DNA]</scope>
    <source>
        <strain evidence="8 9">JGH33</strain>
    </source>
</reference>
<evidence type="ECO:0000259" key="7">
    <source>
        <dbReference type="PROSITE" id="PS51296"/>
    </source>
</evidence>
<comment type="caution">
    <text evidence="8">The sequence shown here is derived from an EMBL/GenBank/DDBJ whole genome shotgun (WGS) entry which is preliminary data.</text>
</comment>
<dbReference type="SUPFAM" id="SSF51905">
    <property type="entry name" value="FAD/NAD(P)-binding domain"/>
    <property type="match status" value="1"/>
</dbReference>
<protein>
    <submittedName>
        <fullName evidence="8">FAD-dependent oxidoreductase</fullName>
    </submittedName>
</protein>
<proteinExistence type="predicted"/>
<dbReference type="PROSITE" id="PS51296">
    <property type="entry name" value="RIESKE"/>
    <property type="match status" value="1"/>
</dbReference>
<feature type="domain" description="Rieske" evidence="7">
    <location>
        <begin position="408"/>
        <end position="498"/>
    </location>
</feature>
<dbReference type="Pfam" id="PF01266">
    <property type="entry name" value="DAO"/>
    <property type="match status" value="1"/>
</dbReference>
<evidence type="ECO:0000256" key="4">
    <source>
        <dbReference type="ARBA" id="ARBA00023014"/>
    </source>
</evidence>
<dbReference type="SUPFAM" id="SSF50022">
    <property type="entry name" value="ISP domain"/>
    <property type="match status" value="1"/>
</dbReference>